<dbReference type="GO" id="GO:0005737">
    <property type="term" value="C:cytoplasm"/>
    <property type="evidence" value="ECO:0007669"/>
    <property type="project" value="TreeGrafter"/>
</dbReference>
<dbReference type="GO" id="GO:0071770">
    <property type="term" value="P:DIM/DIP cell wall layer assembly"/>
    <property type="evidence" value="ECO:0007669"/>
    <property type="project" value="TreeGrafter"/>
</dbReference>
<accession>A0A150U307</accession>
<dbReference type="PANTHER" id="PTHR43775:SF37">
    <property type="entry name" value="SI:DKEY-61P9.11"/>
    <property type="match status" value="1"/>
</dbReference>
<dbReference type="GO" id="GO:0006633">
    <property type="term" value="P:fatty acid biosynthetic process"/>
    <property type="evidence" value="ECO:0007669"/>
    <property type="project" value="TreeGrafter"/>
</dbReference>
<evidence type="ECO:0000256" key="1">
    <source>
        <dbReference type="ARBA" id="ARBA00022450"/>
    </source>
</evidence>
<dbReference type="GO" id="GO:0004312">
    <property type="term" value="F:fatty acid synthase activity"/>
    <property type="evidence" value="ECO:0007669"/>
    <property type="project" value="TreeGrafter"/>
</dbReference>
<dbReference type="InterPro" id="IPR050091">
    <property type="entry name" value="PKS_NRPS_Biosynth_Enz"/>
</dbReference>
<dbReference type="InterPro" id="IPR020806">
    <property type="entry name" value="PKS_PP-bd"/>
</dbReference>
<dbReference type="Pfam" id="PF08240">
    <property type="entry name" value="ADH_N"/>
    <property type="match status" value="1"/>
</dbReference>
<dbReference type="GO" id="GO:0005886">
    <property type="term" value="C:plasma membrane"/>
    <property type="evidence" value="ECO:0007669"/>
    <property type="project" value="TreeGrafter"/>
</dbReference>
<dbReference type="PROSITE" id="PS00012">
    <property type="entry name" value="PHOSPHOPANTETHEINE"/>
    <property type="match status" value="1"/>
</dbReference>
<dbReference type="Gene3D" id="1.10.1200.10">
    <property type="entry name" value="ACP-like"/>
    <property type="match status" value="1"/>
</dbReference>
<comment type="caution">
    <text evidence="5">The sequence shown here is derived from an EMBL/GenBank/DDBJ whole genome shotgun (WGS) entry which is preliminary data.</text>
</comment>
<keyword evidence="2" id="KW-0597">Phosphoprotein</keyword>
<dbReference type="InterPro" id="IPR057326">
    <property type="entry name" value="KR_dom"/>
</dbReference>
<gene>
    <name evidence="5" type="ORF">BE21_58000</name>
</gene>
<evidence type="ECO:0000313" key="6">
    <source>
        <dbReference type="Proteomes" id="UP000075502"/>
    </source>
</evidence>
<organism evidence="5 6">
    <name type="scientific">Sorangium cellulosum</name>
    <name type="common">Polyangium cellulosum</name>
    <dbReference type="NCBI Taxonomy" id="56"/>
    <lineage>
        <taxon>Bacteria</taxon>
        <taxon>Pseudomonadati</taxon>
        <taxon>Myxococcota</taxon>
        <taxon>Polyangia</taxon>
        <taxon>Polyangiales</taxon>
        <taxon>Polyangiaceae</taxon>
        <taxon>Sorangium</taxon>
    </lineage>
</organism>
<dbReference type="AlphaFoldDB" id="A0A150U307"/>
<dbReference type="SUPFAM" id="SSF50129">
    <property type="entry name" value="GroES-like"/>
    <property type="match status" value="1"/>
</dbReference>
<dbReference type="InterPro" id="IPR013154">
    <property type="entry name" value="ADH-like_N"/>
</dbReference>
<dbReference type="CDD" id="cd08955">
    <property type="entry name" value="KR_2_FAS_SDR_x"/>
    <property type="match status" value="1"/>
</dbReference>
<reference evidence="5 6" key="1">
    <citation type="submission" date="2014-02" db="EMBL/GenBank/DDBJ databases">
        <title>The small core and large imbalanced accessory genome model reveals a collaborative survival strategy of Sorangium cellulosum strains in nature.</title>
        <authorList>
            <person name="Han K."/>
            <person name="Peng R."/>
            <person name="Blom J."/>
            <person name="Li Y.-Z."/>
        </authorList>
    </citation>
    <scope>NUCLEOTIDE SEQUENCE [LARGE SCALE GENOMIC DNA]</scope>
    <source>
        <strain evidence="5 6">So0007-03</strain>
    </source>
</reference>
<evidence type="ECO:0000256" key="3">
    <source>
        <dbReference type="ARBA" id="ARBA00022679"/>
    </source>
</evidence>
<dbReference type="InterPro" id="IPR036291">
    <property type="entry name" value="NAD(P)-bd_dom_sf"/>
</dbReference>
<dbReference type="EMBL" id="JEME01000091">
    <property type="protein sequence ID" value="KYG11227.1"/>
    <property type="molecule type" value="Genomic_DNA"/>
</dbReference>
<dbReference type="Pfam" id="PF00550">
    <property type="entry name" value="PP-binding"/>
    <property type="match status" value="1"/>
</dbReference>
<dbReference type="SUPFAM" id="SSF51735">
    <property type="entry name" value="NAD(P)-binding Rossmann-fold domains"/>
    <property type="match status" value="3"/>
</dbReference>
<dbReference type="Gene3D" id="3.90.180.10">
    <property type="entry name" value="Medium-chain alcohol dehydrogenases, catalytic domain"/>
    <property type="match status" value="1"/>
</dbReference>
<dbReference type="InterPro" id="IPR036736">
    <property type="entry name" value="ACP-like_sf"/>
</dbReference>
<dbReference type="SMART" id="SM00822">
    <property type="entry name" value="PKS_KR"/>
    <property type="match status" value="1"/>
</dbReference>
<dbReference type="SUPFAM" id="SSF47336">
    <property type="entry name" value="ACP-like"/>
    <property type="match status" value="1"/>
</dbReference>
<feature type="domain" description="Carrier" evidence="4">
    <location>
        <begin position="737"/>
        <end position="814"/>
    </location>
</feature>
<keyword evidence="3" id="KW-0808">Transferase</keyword>
<dbReference type="FunFam" id="3.40.50.720:FF:000209">
    <property type="entry name" value="Polyketide synthase Pks12"/>
    <property type="match status" value="1"/>
</dbReference>
<dbReference type="InterPro" id="IPR013968">
    <property type="entry name" value="PKS_KR"/>
</dbReference>
<dbReference type="PROSITE" id="PS50075">
    <property type="entry name" value="CARRIER"/>
    <property type="match status" value="1"/>
</dbReference>
<dbReference type="PANTHER" id="PTHR43775">
    <property type="entry name" value="FATTY ACID SYNTHASE"/>
    <property type="match status" value="1"/>
</dbReference>
<name>A0A150U307_SORCE</name>
<sequence>MLWTVQAVAGMAFRAPPRLWLVTRGAQAVGDGDVSVTQAPLLGLGRVIALEHAELRCARIDLDPARRDGEVDALLAELLADDAEEEVAFRGGERRVARLVRRLPEAGCRETIEPARGRPFRLEIDGSGVFDSLVLRATERRAPGPGEVEIAVEAAGLNFLDVMKAMGICPGQGDGPVALGAECSGRIVATGEGVEGLRIGQEVMAIAPFSFGTHITVDARMVAPRPAALTAARAAALPIAFMTAWYGLVHLGRLRAGERVLIHSATGGTGLAAVQVARHLGAEIFATAGTPEKRAWLREQGIAHVMDSRSLDFAEQVLAATKGEGVDVVLNSLSGAAIDASLSTLVPDGRFIELGKTDIYADRSLGLAHFKKSLSYSAVDLAGLAERRPERIAALLGEVVDLLARGALEPLPVEVFPVSRAADAFRKMARAQHLGKLVLALEDPDVPIRAPVESGAAIRADGTYLVTGGLGELGLSVAGWLAKQGAGHLVLVSRSGAVSAEQQTAVAALEAHGARVTVAKADVADRAQIERILGEVTASGMPLRGVVHAAGLLEDGLLMQQTPARFRTVMAPKIRGALHLHALTRGAPLSFFVMYASGAGLLGSPGQGNYAAANTFLDALAHHRRAHGLPALSIDWGMFTEVGMAVAHEHRGPRLISRGMGGITPEEGLSALARLLESDRAQVGVMPMPSRQWVECYPATASSRRLSRLMTTQRAVADRATGDRDLLEQLASAEPSARAGLLQKFVRVLVAQVLRLPEGGVDVDAPLSSMGMDSLMSLELRNRIEAALGVAVPAALGWTYPTVAAIARWLLDDALAVRLGGGSGTDGSTASAGAFVHLLRFRPVARPRARLFCFHGFLARGLPFLVGEARVERCGDHRHVARSQPRLRRRAWQEIRPGGGLADSTPRGRTVCAHRVQPGCPVRHGDSRGARQSFWRAGSVGRLPVGRRLELF</sequence>
<dbReference type="SMART" id="SM01294">
    <property type="entry name" value="PKS_PP_betabranch"/>
    <property type="match status" value="1"/>
</dbReference>
<dbReference type="CDD" id="cd05195">
    <property type="entry name" value="enoyl_red"/>
    <property type="match status" value="1"/>
</dbReference>
<dbReference type="SMART" id="SM00829">
    <property type="entry name" value="PKS_ER"/>
    <property type="match status" value="1"/>
</dbReference>
<evidence type="ECO:0000256" key="2">
    <source>
        <dbReference type="ARBA" id="ARBA00022553"/>
    </source>
</evidence>
<keyword evidence="1" id="KW-0596">Phosphopantetheine</keyword>
<evidence type="ECO:0000313" key="5">
    <source>
        <dbReference type="EMBL" id="KYG11227.1"/>
    </source>
</evidence>
<proteinExistence type="predicted"/>
<dbReference type="Gene3D" id="3.40.50.720">
    <property type="entry name" value="NAD(P)-binding Rossmann-like Domain"/>
    <property type="match status" value="3"/>
</dbReference>
<dbReference type="GO" id="GO:0031177">
    <property type="term" value="F:phosphopantetheine binding"/>
    <property type="evidence" value="ECO:0007669"/>
    <property type="project" value="InterPro"/>
</dbReference>
<dbReference type="GO" id="GO:0016491">
    <property type="term" value="F:oxidoreductase activity"/>
    <property type="evidence" value="ECO:0007669"/>
    <property type="project" value="InterPro"/>
</dbReference>
<dbReference type="InterPro" id="IPR020843">
    <property type="entry name" value="ER"/>
</dbReference>
<dbReference type="Proteomes" id="UP000075502">
    <property type="component" value="Unassembled WGS sequence"/>
</dbReference>
<protein>
    <recommendedName>
        <fullName evidence="4">Carrier domain-containing protein</fullName>
    </recommendedName>
</protein>
<dbReference type="InterPro" id="IPR006162">
    <property type="entry name" value="Ppantetheine_attach_site"/>
</dbReference>
<dbReference type="SMART" id="SM00823">
    <property type="entry name" value="PKS_PP"/>
    <property type="match status" value="1"/>
</dbReference>
<dbReference type="InterPro" id="IPR009081">
    <property type="entry name" value="PP-bd_ACP"/>
</dbReference>
<dbReference type="Pfam" id="PF08659">
    <property type="entry name" value="KR"/>
    <property type="match status" value="1"/>
</dbReference>
<dbReference type="InterPro" id="IPR011032">
    <property type="entry name" value="GroES-like_sf"/>
</dbReference>
<evidence type="ECO:0000259" key="4">
    <source>
        <dbReference type="PROSITE" id="PS50075"/>
    </source>
</evidence>
<dbReference type="Pfam" id="PF13602">
    <property type="entry name" value="ADH_zinc_N_2"/>
    <property type="match status" value="1"/>
</dbReference>